<feature type="chain" id="PRO_5047156897" description="Secreted protein" evidence="1">
    <location>
        <begin position="29"/>
        <end position="156"/>
    </location>
</feature>
<dbReference type="Proteomes" id="UP001432222">
    <property type="component" value="Chromosome"/>
</dbReference>
<evidence type="ECO:0008006" key="4">
    <source>
        <dbReference type="Google" id="ProtNLM"/>
    </source>
</evidence>
<keyword evidence="1" id="KW-0732">Signal</keyword>
<accession>A0ABZ1TT40</accession>
<protein>
    <recommendedName>
        <fullName evidence="4">Secreted protein</fullName>
    </recommendedName>
</protein>
<feature type="signal peptide" evidence="1">
    <location>
        <begin position="1"/>
        <end position="28"/>
    </location>
</feature>
<proteinExistence type="predicted"/>
<gene>
    <name evidence="2" type="ORF">OHA16_03475</name>
</gene>
<name>A0ABZ1TT40_9ACTN</name>
<evidence type="ECO:0000313" key="3">
    <source>
        <dbReference type="Proteomes" id="UP001432222"/>
    </source>
</evidence>
<evidence type="ECO:0000313" key="2">
    <source>
        <dbReference type="EMBL" id="WUQ82122.1"/>
    </source>
</evidence>
<dbReference type="EMBL" id="CP108110">
    <property type="protein sequence ID" value="WUQ82122.1"/>
    <property type="molecule type" value="Genomic_DNA"/>
</dbReference>
<reference evidence="2" key="1">
    <citation type="submission" date="2022-10" db="EMBL/GenBank/DDBJ databases">
        <title>The complete genomes of actinobacterial strains from the NBC collection.</title>
        <authorList>
            <person name="Joergensen T.S."/>
            <person name="Alvarez Arevalo M."/>
            <person name="Sterndorff E.B."/>
            <person name="Faurdal D."/>
            <person name="Vuksanovic O."/>
            <person name="Mourched A.-S."/>
            <person name="Charusanti P."/>
            <person name="Shaw S."/>
            <person name="Blin K."/>
            <person name="Weber T."/>
        </authorList>
    </citation>
    <scope>NUCLEOTIDE SEQUENCE</scope>
    <source>
        <strain evidence="2">NBC_00222</strain>
    </source>
</reference>
<sequence length="156" mass="15191">MRMNRLTLTAAGIVGAAALLAVPAEASAAQTTTTGIIGTTTTCGASGLQAGLSTRVCADISSGSVQLYGEISLAGPPSPGGPWPQTVEVLTGLSGQVVGGASLGSVSGYTRFTASTVQVRGVGGTVPCGSIVHGSFSASAYPWGPVPVTVDVVVPC</sequence>
<keyword evidence="3" id="KW-1185">Reference proteome</keyword>
<dbReference type="RefSeq" id="WP_328953188.1">
    <property type="nucleotide sequence ID" value="NZ_CP108110.1"/>
</dbReference>
<organism evidence="2 3">
    <name type="scientific">Kitasatospora purpeofusca</name>
    <dbReference type="NCBI Taxonomy" id="67352"/>
    <lineage>
        <taxon>Bacteria</taxon>
        <taxon>Bacillati</taxon>
        <taxon>Actinomycetota</taxon>
        <taxon>Actinomycetes</taxon>
        <taxon>Kitasatosporales</taxon>
        <taxon>Streptomycetaceae</taxon>
        <taxon>Kitasatospora</taxon>
    </lineage>
</organism>
<evidence type="ECO:0000256" key="1">
    <source>
        <dbReference type="SAM" id="SignalP"/>
    </source>
</evidence>